<feature type="compositionally biased region" description="Acidic residues" evidence="1">
    <location>
        <begin position="319"/>
        <end position="330"/>
    </location>
</feature>
<evidence type="ECO:0000313" key="3">
    <source>
        <dbReference type="Proteomes" id="UP001465976"/>
    </source>
</evidence>
<dbReference type="PRINTS" id="PR01217">
    <property type="entry name" value="PRICHEXTENSN"/>
</dbReference>
<feature type="compositionally biased region" description="Polar residues" evidence="1">
    <location>
        <begin position="702"/>
        <end position="716"/>
    </location>
</feature>
<proteinExistence type="predicted"/>
<evidence type="ECO:0000313" key="2">
    <source>
        <dbReference type="EMBL" id="KAL0573715.1"/>
    </source>
</evidence>
<feature type="region of interest" description="Disordered" evidence="1">
    <location>
        <begin position="1"/>
        <end position="70"/>
    </location>
</feature>
<comment type="caution">
    <text evidence="2">The sequence shown here is derived from an EMBL/GenBank/DDBJ whole genome shotgun (WGS) entry which is preliminary data.</text>
</comment>
<evidence type="ECO:0000256" key="1">
    <source>
        <dbReference type="SAM" id="MobiDB-lite"/>
    </source>
</evidence>
<feature type="compositionally biased region" description="Polar residues" evidence="1">
    <location>
        <begin position="236"/>
        <end position="248"/>
    </location>
</feature>
<feature type="compositionally biased region" description="Polar residues" evidence="1">
    <location>
        <begin position="559"/>
        <end position="576"/>
    </location>
</feature>
<feature type="region of interest" description="Disordered" evidence="1">
    <location>
        <begin position="90"/>
        <end position="144"/>
    </location>
</feature>
<feature type="compositionally biased region" description="Acidic residues" evidence="1">
    <location>
        <begin position="1"/>
        <end position="12"/>
    </location>
</feature>
<gene>
    <name evidence="2" type="ORF">V5O48_008234</name>
</gene>
<dbReference type="Proteomes" id="UP001465976">
    <property type="component" value="Unassembled WGS sequence"/>
</dbReference>
<feature type="compositionally biased region" description="Acidic residues" evidence="1">
    <location>
        <begin position="375"/>
        <end position="393"/>
    </location>
</feature>
<accession>A0ABR3FEM9</accession>
<feature type="compositionally biased region" description="Polar residues" evidence="1">
    <location>
        <begin position="55"/>
        <end position="70"/>
    </location>
</feature>
<feature type="compositionally biased region" description="Basic and acidic residues" evidence="1">
    <location>
        <begin position="99"/>
        <end position="108"/>
    </location>
</feature>
<keyword evidence="3" id="KW-1185">Reference proteome</keyword>
<feature type="compositionally biased region" description="Polar residues" evidence="1">
    <location>
        <begin position="654"/>
        <end position="672"/>
    </location>
</feature>
<organism evidence="2 3">
    <name type="scientific">Marasmius crinis-equi</name>
    <dbReference type="NCBI Taxonomy" id="585013"/>
    <lineage>
        <taxon>Eukaryota</taxon>
        <taxon>Fungi</taxon>
        <taxon>Dikarya</taxon>
        <taxon>Basidiomycota</taxon>
        <taxon>Agaricomycotina</taxon>
        <taxon>Agaricomycetes</taxon>
        <taxon>Agaricomycetidae</taxon>
        <taxon>Agaricales</taxon>
        <taxon>Marasmiineae</taxon>
        <taxon>Marasmiaceae</taxon>
        <taxon>Marasmius</taxon>
    </lineage>
</organism>
<feature type="compositionally biased region" description="Polar residues" evidence="1">
    <location>
        <begin position="266"/>
        <end position="293"/>
    </location>
</feature>
<feature type="compositionally biased region" description="Polar residues" evidence="1">
    <location>
        <begin position="494"/>
        <end position="510"/>
    </location>
</feature>
<feature type="compositionally biased region" description="Low complexity" evidence="1">
    <location>
        <begin position="294"/>
        <end position="310"/>
    </location>
</feature>
<feature type="region of interest" description="Disordered" evidence="1">
    <location>
        <begin position="176"/>
        <end position="200"/>
    </location>
</feature>
<reference evidence="2 3" key="1">
    <citation type="submission" date="2024-02" db="EMBL/GenBank/DDBJ databases">
        <title>A draft genome for the cacao thread blight pathogen Marasmius crinis-equi.</title>
        <authorList>
            <person name="Cohen S.P."/>
            <person name="Baruah I.K."/>
            <person name="Amoako-Attah I."/>
            <person name="Bukari Y."/>
            <person name="Meinhardt L.W."/>
            <person name="Bailey B.A."/>
        </authorList>
    </citation>
    <scope>NUCLEOTIDE SEQUENCE [LARGE SCALE GENOMIC DNA]</scope>
    <source>
        <strain evidence="2 3">GH-76</strain>
    </source>
</reference>
<feature type="compositionally biased region" description="Basic and acidic residues" evidence="1">
    <location>
        <begin position="870"/>
        <end position="882"/>
    </location>
</feature>
<feature type="compositionally biased region" description="Pro residues" evidence="1">
    <location>
        <begin position="674"/>
        <end position="701"/>
    </location>
</feature>
<feature type="compositionally biased region" description="Acidic residues" evidence="1">
    <location>
        <begin position="446"/>
        <end position="455"/>
    </location>
</feature>
<feature type="region of interest" description="Disordered" evidence="1">
    <location>
        <begin position="555"/>
        <end position="751"/>
    </location>
</feature>
<name>A0ABR3FEM9_9AGAR</name>
<feature type="compositionally biased region" description="Basic and acidic residues" evidence="1">
    <location>
        <begin position="724"/>
        <end position="736"/>
    </location>
</feature>
<protein>
    <submittedName>
        <fullName evidence="2">Uncharacterized protein</fullName>
    </submittedName>
</protein>
<feature type="compositionally biased region" description="Polar residues" evidence="1">
    <location>
        <begin position="14"/>
        <end position="23"/>
    </location>
</feature>
<sequence>MAEADVAMEVDEPLNSSSQSHSQWPRVRTNSSTSTSSSKYQPASCLRPGRIHADLNSSQTPSSSNNRIRWANPLTTTKSFFINAPISGNIVSESGEAPAQREEAKRGGGGDSADGAATRVITFKTFSRSKSPKAPEENSAQLPSQEALNEAALRLSLLPLLLRKGYTTIPAQSTTAVVAGKSTDTEKDEERKGTEGMFYEETVDCHPKCLPNVRLKDVDTDAMDWEEVFESETRSEAASSPNSLSYTHLPTPFSPDATPEPDIPSTPHSPASFVSSQPNHSENSKDSPLTPSTPGHGLPLPSPEPSLIEGSDGDSSAAEGDEFDAEDGDALENVKEEPDDEFIVDELAYPSDPPSARDDNDSDYGIDDMDHGAEADDEGERDDEDALDDECVADELVYPSDPPSPITQRPPSTPYPSDVHYSTPDPPSASEVEGILQTNVDHALSESEEEGEEGGGEGGVDDASGGHVPESTIDAEIESPLGRLSSDELEEGQIASSHMQSTAGVETDSQPIGARSSEELEEGQVMSSPADINASLDSGDHEVLKIQTHFAESMAICTDESSPDSTLPTPPNSALFNPTPPVSSLGPAPTAQRTTASRNYIMKIADKRGRKRRAVDNTVTGRPSKRIKLPSSSQTTIIPTSGMIPSSSMIPMSNDTTTSIASAHSPTTSRPQPNSLPPLFIPNNPPPPSKPLRPSFVPPQLSPTAETASQSPTGSKPRSKRRTSKEEPVVRQRTLDRPAPAPVLNPLRKRASVTNMNQNGVGKVKLATWAGDLGIVRYKYDREQADQADRDTVVRILEEMLEVKEGFAKTVRKYAKEILVDQNVPTLVGHLSFFKRKTKFGKDVQVRAEQIQNAVGQAVVDMPDFASAHQKREERRAEKTKQQPDNPEDD</sequence>
<dbReference type="EMBL" id="JBAHYK010000472">
    <property type="protein sequence ID" value="KAL0573715.1"/>
    <property type="molecule type" value="Genomic_DNA"/>
</dbReference>
<feature type="region of interest" description="Disordered" evidence="1">
    <location>
        <begin position="863"/>
        <end position="890"/>
    </location>
</feature>
<feature type="compositionally biased region" description="Low complexity" evidence="1">
    <location>
        <begin position="630"/>
        <end position="653"/>
    </location>
</feature>
<feature type="region of interest" description="Disordered" evidence="1">
    <location>
        <begin position="227"/>
        <end position="539"/>
    </location>
</feature>
<feature type="compositionally biased region" description="Basic and acidic residues" evidence="1">
    <location>
        <begin position="183"/>
        <end position="194"/>
    </location>
</feature>